<name>A0A3B0XRK5_9ZZZZ</name>
<sequence>MENVDNLFVYNPCNETGANKFAPIFLVNRCVISYPMLRPPKSVHRIDRL</sequence>
<evidence type="ECO:0000313" key="1">
    <source>
        <dbReference type="EMBL" id="VAW64529.1"/>
    </source>
</evidence>
<reference evidence="1" key="1">
    <citation type="submission" date="2018-06" db="EMBL/GenBank/DDBJ databases">
        <authorList>
            <person name="Zhirakovskaya E."/>
        </authorList>
    </citation>
    <scope>NUCLEOTIDE SEQUENCE</scope>
</reference>
<feature type="non-terminal residue" evidence="1">
    <location>
        <position position="49"/>
    </location>
</feature>
<dbReference type="EMBL" id="UOFH01000290">
    <property type="protein sequence ID" value="VAW64529.1"/>
    <property type="molecule type" value="Genomic_DNA"/>
</dbReference>
<organism evidence="1">
    <name type="scientific">hydrothermal vent metagenome</name>
    <dbReference type="NCBI Taxonomy" id="652676"/>
    <lineage>
        <taxon>unclassified sequences</taxon>
        <taxon>metagenomes</taxon>
        <taxon>ecological metagenomes</taxon>
    </lineage>
</organism>
<protein>
    <submittedName>
        <fullName evidence="1">Uncharacterized protein</fullName>
    </submittedName>
</protein>
<accession>A0A3B0XRK5</accession>
<dbReference type="AlphaFoldDB" id="A0A3B0XRK5"/>
<proteinExistence type="predicted"/>
<gene>
    <name evidence="1" type="ORF">MNBD_GAMMA08-374</name>
</gene>